<proteinExistence type="predicted"/>
<evidence type="ECO:0000313" key="2">
    <source>
        <dbReference type="Proteomes" id="UP000696485"/>
    </source>
</evidence>
<dbReference type="EMBL" id="JAAAUY010001389">
    <property type="protein sequence ID" value="KAF9323018.1"/>
    <property type="molecule type" value="Genomic_DNA"/>
</dbReference>
<feature type="non-terminal residue" evidence="1">
    <location>
        <position position="1"/>
    </location>
</feature>
<dbReference type="Proteomes" id="UP000696485">
    <property type="component" value="Unassembled WGS sequence"/>
</dbReference>
<dbReference type="AlphaFoldDB" id="A0A9P5VH05"/>
<organism evidence="1 2">
    <name type="scientific">Podila minutissima</name>
    <dbReference type="NCBI Taxonomy" id="64525"/>
    <lineage>
        <taxon>Eukaryota</taxon>
        <taxon>Fungi</taxon>
        <taxon>Fungi incertae sedis</taxon>
        <taxon>Mucoromycota</taxon>
        <taxon>Mortierellomycotina</taxon>
        <taxon>Mortierellomycetes</taxon>
        <taxon>Mortierellales</taxon>
        <taxon>Mortierellaceae</taxon>
        <taxon>Podila</taxon>
    </lineage>
</organism>
<reference evidence="1" key="1">
    <citation type="journal article" date="2020" name="Fungal Divers.">
        <title>Resolving the Mortierellaceae phylogeny through synthesis of multi-gene phylogenetics and phylogenomics.</title>
        <authorList>
            <person name="Vandepol N."/>
            <person name="Liber J."/>
            <person name="Desiro A."/>
            <person name="Na H."/>
            <person name="Kennedy M."/>
            <person name="Barry K."/>
            <person name="Grigoriev I.V."/>
            <person name="Miller A.N."/>
            <person name="O'Donnell K."/>
            <person name="Stajich J.E."/>
            <person name="Bonito G."/>
        </authorList>
    </citation>
    <scope>NUCLEOTIDE SEQUENCE</scope>
    <source>
        <strain evidence="1">NVP1</strain>
    </source>
</reference>
<accession>A0A9P5VH05</accession>
<sequence length="168" mass="18419">GASQFVPPVGVTVEPAWGQEPVEQGPQGVHGFPGMTAEARGQATIQLVQQYYAQVLGTLRQLDQELRDPWYLVHQVEQWHQRAELEVTLQTLGQQLQWYFSVEQTPLAQMISLARHMYPNGYTGVPVIGDQGRNVSGTPAGVVPGINFTGFGTHSGYQFSALANSARN</sequence>
<evidence type="ECO:0000313" key="1">
    <source>
        <dbReference type="EMBL" id="KAF9323018.1"/>
    </source>
</evidence>
<comment type="caution">
    <text evidence="1">The sequence shown here is derived from an EMBL/GenBank/DDBJ whole genome shotgun (WGS) entry which is preliminary data.</text>
</comment>
<gene>
    <name evidence="1" type="ORF">BG006_001834</name>
</gene>
<protein>
    <submittedName>
        <fullName evidence="1">Uncharacterized protein</fullName>
    </submittedName>
</protein>
<name>A0A9P5VH05_9FUNG</name>
<keyword evidence="2" id="KW-1185">Reference proteome</keyword>